<evidence type="ECO:0000313" key="4">
    <source>
        <dbReference type="EMBL" id="PNS13584.1"/>
    </source>
</evidence>
<dbReference type="InterPro" id="IPR050582">
    <property type="entry name" value="HAD-like_SerB"/>
</dbReference>
<dbReference type="NCBIfam" id="TIGR01490">
    <property type="entry name" value="HAD-SF-IB-hyp1"/>
    <property type="match status" value="1"/>
</dbReference>
<dbReference type="Pfam" id="PF12710">
    <property type="entry name" value="HAD"/>
    <property type="match status" value="1"/>
</dbReference>
<dbReference type="Gene3D" id="3.40.50.1000">
    <property type="entry name" value="HAD superfamily/HAD-like"/>
    <property type="match status" value="1"/>
</dbReference>
<keyword evidence="1" id="KW-0479">Metal-binding</keyword>
<dbReference type="GO" id="GO:0016787">
    <property type="term" value="F:hydrolase activity"/>
    <property type="evidence" value="ECO:0007669"/>
    <property type="project" value="UniProtKB-KW"/>
</dbReference>
<keyword evidence="3" id="KW-0460">Magnesium</keyword>
<dbReference type="NCBIfam" id="TIGR01488">
    <property type="entry name" value="HAD-SF-IB"/>
    <property type="match status" value="1"/>
</dbReference>
<evidence type="ECO:0000313" key="5">
    <source>
        <dbReference type="Proteomes" id="UP000236345"/>
    </source>
</evidence>
<dbReference type="InterPro" id="IPR006385">
    <property type="entry name" value="HAD_hydro_SerB1"/>
</dbReference>
<dbReference type="CDD" id="cd02612">
    <property type="entry name" value="HAD_PGPPase"/>
    <property type="match status" value="1"/>
</dbReference>
<organism evidence="4 5">
    <name type="scientific">Mixta theicola</name>
    <dbReference type="NCBI Taxonomy" id="1458355"/>
    <lineage>
        <taxon>Bacteria</taxon>
        <taxon>Pseudomonadati</taxon>
        <taxon>Pseudomonadota</taxon>
        <taxon>Gammaproteobacteria</taxon>
        <taxon>Enterobacterales</taxon>
        <taxon>Erwiniaceae</taxon>
        <taxon>Mixta</taxon>
    </lineage>
</organism>
<accession>A0A2K1QEW7</accession>
<comment type="caution">
    <text evidence="4">The sequence shown here is derived from an EMBL/GenBank/DDBJ whole genome shotgun (WGS) entry which is preliminary data.</text>
</comment>
<dbReference type="InterPro" id="IPR036412">
    <property type="entry name" value="HAD-like_sf"/>
</dbReference>
<keyword evidence="2 4" id="KW-0378">Hydrolase</keyword>
<keyword evidence="5" id="KW-1185">Reference proteome</keyword>
<name>A0A2K1QEW7_9GAMM</name>
<protein>
    <submittedName>
        <fullName evidence="4">HAD-IB family hydrolase</fullName>
    </submittedName>
</protein>
<dbReference type="InterPro" id="IPR023214">
    <property type="entry name" value="HAD_sf"/>
</dbReference>
<dbReference type="SUPFAM" id="SSF56784">
    <property type="entry name" value="HAD-like"/>
    <property type="match status" value="1"/>
</dbReference>
<sequence length="218" mass="24486">MDLALFDLDETLICADSNSLWMRWLVSQGYAPETLIAEEQALMAQYRQGEISLEAYMNRTLAPLAGMATLTVSGWVRRFIQRDIVPRVYPAARKQLAWHQQRGDTIMLISAGGDHLLTPIAQRLGLHGALAVSVEIINDRYSGQPCSPVSGQAGKATHLADWQSLQQEKRFHHTWAYSDSITDLPLLAQADHACVINPDTQLLQEARQRGWEVSHWVK</sequence>
<dbReference type="AlphaFoldDB" id="A0A2K1QEW7"/>
<dbReference type="RefSeq" id="WP_103058128.1">
    <property type="nucleotide sequence ID" value="NZ_BSOF01000028.1"/>
</dbReference>
<evidence type="ECO:0000256" key="3">
    <source>
        <dbReference type="ARBA" id="ARBA00022842"/>
    </source>
</evidence>
<dbReference type="OrthoDB" id="9784466at2"/>
<evidence type="ECO:0000256" key="1">
    <source>
        <dbReference type="ARBA" id="ARBA00022723"/>
    </source>
</evidence>
<dbReference type="Proteomes" id="UP000236345">
    <property type="component" value="Unassembled WGS sequence"/>
</dbReference>
<dbReference type="Gene3D" id="1.20.1440.100">
    <property type="entry name" value="SG protein - dephosphorylation function"/>
    <property type="match status" value="1"/>
</dbReference>
<proteinExistence type="predicted"/>
<dbReference type="PANTHER" id="PTHR43344">
    <property type="entry name" value="PHOSPHOSERINE PHOSPHATASE"/>
    <property type="match status" value="1"/>
</dbReference>
<evidence type="ECO:0000256" key="2">
    <source>
        <dbReference type="ARBA" id="ARBA00022801"/>
    </source>
</evidence>
<dbReference type="GO" id="GO:0046872">
    <property type="term" value="F:metal ion binding"/>
    <property type="evidence" value="ECO:0007669"/>
    <property type="project" value="UniProtKB-KW"/>
</dbReference>
<dbReference type="EMBL" id="NWUO01000001">
    <property type="protein sequence ID" value="PNS13584.1"/>
    <property type="molecule type" value="Genomic_DNA"/>
</dbReference>
<dbReference type="PANTHER" id="PTHR43344:SF13">
    <property type="entry name" value="PHOSPHATASE RV3661-RELATED"/>
    <property type="match status" value="1"/>
</dbReference>
<gene>
    <name evidence="4" type="ORF">COO59_01870</name>
</gene>
<reference evidence="5" key="1">
    <citation type="submission" date="2017-09" db="EMBL/GenBank/DDBJ databases">
        <authorList>
            <person name="Palmer M."/>
            <person name="Steenkamp E.T."/>
            <person name="Coetzee M.P."/>
            <person name="Avontuur J.R."/>
            <person name="Van Zyl E."/>
            <person name="Chan W.-Y."/>
            <person name="Blom J."/>
            <person name="Venter S.N."/>
        </authorList>
    </citation>
    <scope>NUCLEOTIDE SEQUENCE [LARGE SCALE GENOMIC DNA]</scope>
    <source>
        <strain evidence="5">QC88-366</strain>
    </source>
</reference>